<feature type="chain" id="PRO_5038734480" evidence="2">
    <location>
        <begin position="29"/>
        <end position="252"/>
    </location>
</feature>
<dbReference type="PROSITE" id="PS51257">
    <property type="entry name" value="PROKAR_LIPOPROTEIN"/>
    <property type="match status" value="1"/>
</dbReference>
<feature type="compositionally biased region" description="Low complexity" evidence="1">
    <location>
        <begin position="155"/>
        <end position="174"/>
    </location>
</feature>
<dbReference type="RefSeq" id="WP_183603035.1">
    <property type="nucleotide sequence ID" value="NZ_JACHXK010000015.1"/>
</dbReference>
<feature type="compositionally biased region" description="Low complexity" evidence="1">
    <location>
        <begin position="131"/>
        <end position="140"/>
    </location>
</feature>
<gene>
    <name evidence="3" type="ORF">FHS18_005033</name>
</gene>
<dbReference type="EMBL" id="JACHXK010000015">
    <property type="protein sequence ID" value="MBB3112931.1"/>
    <property type="molecule type" value="Genomic_DNA"/>
</dbReference>
<protein>
    <submittedName>
        <fullName evidence="3">Cytoskeletal protein RodZ</fullName>
    </submittedName>
</protein>
<organism evidence="3 4">
    <name type="scientific">Paenibacillus phyllosphaerae</name>
    <dbReference type="NCBI Taxonomy" id="274593"/>
    <lineage>
        <taxon>Bacteria</taxon>
        <taxon>Bacillati</taxon>
        <taxon>Bacillota</taxon>
        <taxon>Bacilli</taxon>
        <taxon>Bacillales</taxon>
        <taxon>Paenibacillaceae</taxon>
        <taxon>Paenibacillus</taxon>
    </lineage>
</organism>
<feature type="compositionally biased region" description="Polar residues" evidence="1">
    <location>
        <begin position="108"/>
        <end position="124"/>
    </location>
</feature>
<evidence type="ECO:0000256" key="2">
    <source>
        <dbReference type="SAM" id="SignalP"/>
    </source>
</evidence>
<reference evidence="3 4" key="1">
    <citation type="submission" date="2020-08" db="EMBL/GenBank/DDBJ databases">
        <title>Genomic Encyclopedia of Type Strains, Phase III (KMG-III): the genomes of soil and plant-associated and newly described type strains.</title>
        <authorList>
            <person name="Whitman W."/>
        </authorList>
    </citation>
    <scope>NUCLEOTIDE SEQUENCE [LARGE SCALE GENOMIC DNA]</scope>
    <source>
        <strain evidence="3 4">CECT 5862</strain>
    </source>
</reference>
<feature type="signal peptide" evidence="2">
    <location>
        <begin position="1"/>
        <end position="28"/>
    </location>
</feature>
<keyword evidence="2" id="KW-0732">Signal</keyword>
<feature type="compositionally biased region" description="Polar residues" evidence="1">
    <location>
        <begin position="141"/>
        <end position="154"/>
    </location>
</feature>
<proteinExistence type="predicted"/>
<evidence type="ECO:0000313" key="4">
    <source>
        <dbReference type="Proteomes" id="UP000570361"/>
    </source>
</evidence>
<feature type="region of interest" description="Disordered" evidence="1">
    <location>
        <begin position="90"/>
        <end position="176"/>
    </location>
</feature>
<sequence length="252" mass="26367">MKSTKPQTRKASLFALLCLSALVAGCGAKEELDAPTISQNVAASVYASDRGAAASSIDVPIQTRAVSAAAASSENGDPSNRSIVRTTLPAAPINEEQEKATASADAVTPSNIENPAASQSQTTRSAEAETKPAAAPKATSTVKQAPSQKAAQNQQTKSAAQAAVPAADPTPVKPGELKGSGLYIGRIDTHSIEIQTSSGALVIQYDEESSQLLDKITEHDNGTPVDFTYTQKEVTVEGEKYIERWLTSIKER</sequence>
<dbReference type="Proteomes" id="UP000570361">
    <property type="component" value="Unassembled WGS sequence"/>
</dbReference>
<keyword evidence="4" id="KW-1185">Reference proteome</keyword>
<evidence type="ECO:0000313" key="3">
    <source>
        <dbReference type="EMBL" id="MBB3112931.1"/>
    </source>
</evidence>
<evidence type="ECO:0000256" key="1">
    <source>
        <dbReference type="SAM" id="MobiDB-lite"/>
    </source>
</evidence>
<accession>A0A7W5FPZ2</accession>
<dbReference type="AlphaFoldDB" id="A0A7W5FPZ2"/>
<name>A0A7W5FPZ2_9BACL</name>
<comment type="caution">
    <text evidence="3">The sequence shown here is derived from an EMBL/GenBank/DDBJ whole genome shotgun (WGS) entry which is preliminary data.</text>
</comment>